<organism evidence="1 2">
    <name type="scientific">Hyalomma asiaticum</name>
    <name type="common">Tick</name>
    <dbReference type="NCBI Taxonomy" id="266040"/>
    <lineage>
        <taxon>Eukaryota</taxon>
        <taxon>Metazoa</taxon>
        <taxon>Ecdysozoa</taxon>
        <taxon>Arthropoda</taxon>
        <taxon>Chelicerata</taxon>
        <taxon>Arachnida</taxon>
        <taxon>Acari</taxon>
        <taxon>Parasitiformes</taxon>
        <taxon>Ixodida</taxon>
        <taxon>Ixodoidea</taxon>
        <taxon>Ixodidae</taxon>
        <taxon>Hyalomminae</taxon>
        <taxon>Hyalomma</taxon>
    </lineage>
</organism>
<proteinExistence type="predicted"/>
<dbReference type="Proteomes" id="UP000821845">
    <property type="component" value="Chromosome 4"/>
</dbReference>
<gene>
    <name evidence="1" type="ORF">HPB50_014826</name>
</gene>
<reference evidence="1" key="1">
    <citation type="submission" date="2020-05" db="EMBL/GenBank/DDBJ databases">
        <title>Large-scale comparative analyses of tick genomes elucidate their genetic diversity and vector capacities.</title>
        <authorList>
            <person name="Jia N."/>
            <person name="Wang J."/>
            <person name="Shi W."/>
            <person name="Du L."/>
            <person name="Sun Y."/>
            <person name="Zhan W."/>
            <person name="Jiang J."/>
            <person name="Wang Q."/>
            <person name="Zhang B."/>
            <person name="Ji P."/>
            <person name="Sakyi L.B."/>
            <person name="Cui X."/>
            <person name="Yuan T."/>
            <person name="Jiang B."/>
            <person name="Yang W."/>
            <person name="Lam T.T.-Y."/>
            <person name="Chang Q."/>
            <person name="Ding S."/>
            <person name="Wang X."/>
            <person name="Zhu J."/>
            <person name="Ruan X."/>
            <person name="Zhao L."/>
            <person name="Wei J."/>
            <person name="Que T."/>
            <person name="Du C."/>
            <person name="Cheng J."/>
            <person name="Dai P."/>
            <person name="Han X."/>
            <person name="Huang E."/>
            <person name="Gao Y."/>
            <person name="Liu J."/>
            <person name="Shao H."/>
            <person name="Ye R."/>
            <person name="Li L."/>
            <person name="Wei W."/>
            <person name="Wang X."/>
            <person name="Wang C."/>
            <person name="Yang T."/>
            <person name="Huo Q."/>
            <person name="Li W."/>
            <person name="Guo W."/>
            <person name="Chen H."/>
            <person name="Zhou L."/>
            <person name="Ni X."/>
            <person name="Tian J."/>
            <person name="Zhou Y."/>
            <person name="Sheng Y."/>
            <person name="Liu T."/>
            <person name="Pan Y."/>
            <person name="Xia L."/>
            <person name="Li J."/>
            <person name="Zhao F."/>
            <person name="Cao W."/>
        </authorList>
    </citation>
    <scope>NUCLEOTIDE SEQUENCE</scope>
    <source>
        <strain evidence="1">Hyas-2018</strain>
    </source>
</reference>
<keyword evidence="2" id="KW-1185">Reference proteome</keyword>
<evidence type="ECO:0000313" key="2">
    <source>
        <dbReference type="Proteomes" id="UP000821845"/>
    </source>
</evidence>
<name>A0ACB7SHK6_HYAAI</name>
<dbReference type="EMBL" id="CM023484">
    <property type="protein sequence ID" value="KAH6933441.1"/>
    <property type="molecule type" value="Genomic_DNA"/>
</dbReference>
<comment type="caution">
    <text evidence="1">The sequence shown here is derived from an EMBL/GenBank/DDBJ whole genome shotgun (WGS) entry which is preliminary data.</text>
</comment>
<evidence type="ECO:0000313" key="1">
    <source>
        <dbReference type="EMBL" id="KAH6933441.1"/>
    </source>
</evidence>
<sequence length="174" mass="19970">MPLYGRLEPLERDGYSWPASEEQVHIFWSNNMSDEKQQGIFLATCEIHVYSTLINLLKLVTTHCKSPVPVPLSTVLCMWKRWMTCMGTPREEDEHWTIAAAWLKPRSHTSPRSRQPSRKGMRQRCAAAASGPSVDRLHIVAENPLTFDMWYTDIVLSLVLQFILTIEARGTPFL</sequence>
<protein>
    <submittedName>
        <fullName evidence="1">Uncharacterized protein</fullName>
    </submittedName>
</protein>
<accession>A0ACB7SHK6</accession>